<evidence type="ECO:0000313" key="2">
    <source>
        <dbReference type="EMBL" id="GGI00678.1"/>
    </source>
</evidence>
<comment type="caution">
    <text evidence="2">The sequence shown here is derived from an EMBL/GenBank/DDBJ whole genome shotgun (WGS) entry which is preliminary data.</text>
</comment>
<name>A0A8J3A9S6_9PROT</name>
<evidence type="ECO:0000313" key="3">
    <source>
        <dbReference type="Proteomes" id="UP000621856"/>
    </source>
</evidence>
<dbReference type="EMBL" id="BMGZ01000003">
    <property type="protein sequence ID" value="GGI00678.1"/>
    <property type="molecule type" value="Genomic_DNA"/>
</dbReference>
<feature type="signal peptide" evidence="1">
    <location>
        <begin position="1"/>
        <end position="27"/>
    </location>
</feature>
<evidence type="ECO:0000256" key="1">
    <source>
        <dbReference type="SAM" id="SignalP"/>
    </source>
</evidence>
<keyword evidence="1" id="KW-0732">Signal</keyword>
<organism evidence="2 3">
    <name type="scientific">Aquisalinus luteolus</name>
    <dbReference type="NCBI Taxonomy" id="1566827"/>
    <lineage>
        <taxon>Bacteria</taxon>
        <taxon>Pseudomonadati</taxon>
        <taxon>Pseudomonadota</taxon>
        <taxon>Alphaproteobacteria</taxon>
        <taxon>Parvularculales</taxon>
        <taxon>Parvularculaceae</taxon>
        <taxon>Aquisalinus</taxon>
    </lineage>
</organism>
<reference evidence="2" key="2">
    <citation type="submission" date="2020-09" db="EMBL/GenBank/DDBJ databases">
        <authorList>
            <person name="Sun Q."/>
            <person name="Zhou Y."/>
        </authorList>
    </citation>
    <scope>NUCLEOTIDE SEQUENCE</scope>
    <source>
        <strain evidence="2">CGMCC 1.14984</strain>
    </source>
</reference>
<proteinExistence type="predicted"/>
<reference evidence="2" key="1">
    <citation type="journal article" date="2014" name="Int. J. Syst. Evol. Microbiol.">
        <title>Complete genome sequence of Corynebacterium casei LMG S-19264T (=DSM 44701T), isolated from a smear-ripened cheese.</title>
        <authorList>
            <consortium name="US DOE Joint Genome Institute (JGI-PGF)"/>
            <person name="Walter F."/>
            <person name="Albersmeier A."/>
            <person name="Kalinowski J."/>
            <person name="Ruckert C."/>
        </authorList>
    </citation>
    <scope>NUCLEOTIDE SEQUENCE</scope>
    <source>
        <strain evidence="2">CGMCC 1.14984</strain>
    </source>
</reference>
<accession>A0A8J3A9S6</accession>
<dbReference type="AlphaFoldDB" id="A0A8J3A9S6"/>
<dbReference type="Proteomes" id="UP000621856">
    <property type="component" value="Unassembled WGS sequence"/>
</dbReference>
<gene>
    <name evidence="2" type="ORF">GCM10011355_29540</name>
</gene>
<sequence length="227" mass="25110">MGENVSKRLVAILTGLVAIVLLSSAYAQDDPFTEKLTSLETAAVITADDASQLLGASMPGPSLYRREKNVFRKLMRKPDEATRVKYEGVTYDLPPLTAPAQRLVTFILKNRSTEDLWLQGRAEMHTLVRYAHINDVSESSFDNSHNHFFYHDWLEVEQGGDAASFRAMVDSYVDQVSSAAADGTALSDEDIAYAISVARDSLAYVDSIRDDRMPDDIYEGLAPPALD</sequence>
<feature type="chain" id="PRO_5035289828" evidence="1">
    <location>
        <begin position="28"/>
        <end position="227"/>
    </location>
</feature>
<protein>
    <submittedName>
        <fullName evidence="2">Uncharacterized protein</fullName>
    </submittedName>
</protein>